<dbReference type="Proteomes" id="UP000243799">
    <property type="component" value="Unassembled WGS sequence"/>
</dbReference>
<organism evidence="2 3">
    <name type="scientific">Amycolatopsis marina</name>
    <dbReference type="NCBI Taxonomy" id="490629"/>
    <lineage>
        <taxon>Bacteria</taxon>
        <taxon>Bacillati</taxon>
        <taxon>Actinomycetota</taxon>
        <taxon>Actinomycetes</taxon>
        <taxon>Pseudonocardiales</taxon>
        <taxon>Pseudonocardiaceae</taxon>
        <taxon>Amycolatopsis</taxon>
    </lineage>
</organism>
<reference evidence="3" key="1">
    <citation type="submission" date="2016-10" db="EMBL/GenBank/DDBJ databases">
        <authorList>
            <person name="Varghese N."/>
            <person name="Submissions S."/>
        </authorList>
    </citation>
    <scope>NUCLEOTIDE SEQUENCE [LARGE SCALE GENOMIC DNA]</scope>
    <source>
        <strain evidence="3">CGMCC 4.3568</strain>
    </source>
</reference>
<proteinExistence type="predicted"/>
<feature type="compositionally biased region" description="Polar residues" evidence="1">
    <location>
        <begin position="46"/>
        <end position="55"/>
    </location>
</feature>
<accession>A0A1I1BHR7</accession>
<dbReference type="EMBL" id="FOKG01000014">
    <property type="protein sequence ID" value="SFB49697.1"/>
    <property type="molecule type" value="Genomic_DNA"/>
</dbReference>
<name>A0A1I1BHR7_9PSEU</name>
<gene>
    <name evidence="2" type="ORF">SAMN05216266_11486</name>
</gene>
<dbReference type="AlphaFoldDB" id="A0A1I1BHR7"/>
<evidence type="ECO:0000313" key="3">
    <source>
        <dbReference type="Proteomes" id="UP000243799"/>
    </source>
</evidence>
<dbReference type="STRING" id="490629.SAMN05216266_11486"/>
<keyword evidence="3" id="KW-1185">Reference proteome</keyword>
<sequence>MCHYVGSQGSYLLSALSDGVSCPYHGLDLTSELCDSAPAGGFPSFATGTGPSSAGQPALRTYSRSLR</sequence>
<feature type="region of interest" description="Disordered" evidence="1">
    <location>
        <begin position="45"/>
        <end position="67"/>
    </location>
</feature>
<evidence type="ECO:0000313" key="2">
    <source>
        <dbReference type="EMBL" id="SFB49697.1"/>
    </source>
</evidence>
<protein>
    <submittedName>
        <fullName evidence="2">Uncharacterized protein</fullName>
    </submittedName>
</protein>
<evidence type="ECO:0000256" key="1">
    <source>
        <dbReference type="SAM" id="MobiDB-lite"/>
    </source>
</evidence>